<keyword evidence="3" id="KW-1185">Reference proteome</keyword>
<evidence type="ECO:0000259" key="1">
    <source>
        <dbReference type="Pfam" id="PF14321"/>
    </source>
</evidence>
<dbReference type="Pfam" id="PF14321">
    <property type="entry name" value="DUF4382"/>
    <property type="match status" value="1"/>
</dbReference>
<reference evidence="3" key="1">
    <citation type="submission" date="2011-07" db="EMBL/GenBank/DDBJ databases">
        <title>The complete genome of Cyclobacterium marinum DSM 745.</title>
        <authorList>
            <person name="Lucas S."/>
            <person name="Han J."/>
            <person name="Lapidus A."/>
            <person name="Bruce D."/>
            <person name="Goodwin L."/>
            <person name="Pitluck S."/>
            <person name="Peters L."/>
            <person name="Kyrpides N."/>
            <person name="Mavromatis K."/>
            <person name="Ivanova N."/>
            <person name="Ovchinnikova G."/>
            <person name="Chertkov O."/>
            <person name="Detter J.C."/>
            <person name="Tapia R."/>
            <person name="Han C."/>
            <person name="Land M."/>
            <person name="Hauser L."/>
            <person name="Markowitz V."/>
            <person name="Cheng J.-F."/>
            <person name="Hugenholtz P."/>
            <person name="Woyke T."/>
            <person name="Wu D."/>
            <person name="Tindall B."/>
            <person name="Schuetze A."/>
            <person name="Brambilla E."/>
            <person name="Klenk H.-P."/>
            <person name="Eisen J.A."/>
        </authorList>
    </citation>
    <scope>NUCLEOTIDE SEQUENCE [LARGE SCALE GENOMIC DNA]</scope>
    <source>
        <strain evidence="3">ATCC 25205 / DSM 745 / LMG 13164 / NCIMB 1802</strain>
    </source>
</reference>
<gene>
    <name evidence="2" type="ordered locus">Cycma_1476</name>
</gene>
<protein>
    <submittedName>
        <fullName evidence="2">Putative lipoprotein</fullName>
    </submittedName>
</protein>
<proteinExistence type="predicted"/>
<dbReference type="EMBL" id="CP002955">
    <property type="protein sequence ID" value="AEL25245.1"/>
    <property type="molecule type" value="Genomic_DNA"/>
</dbReference>
<dbReference type="HOGENOM" id="CLU_060074_0_0_10"/>
<name>G0J3N9_CYCMS</name>
<dbReference type="InterPro" id="IPR025491">
    <property type="entry name" value="DUF4382"/>
</dbReference>
<dbReference type="STRING" id="880070.Cycma_1476"/>
<feature type="domain" description="DUF4382" evidence="1">
    <location>
        <begin position="52"/>
        <end position="195"/>
    </location>
</feature>
<organism evidence="2 3">
    <name type="scientific">Cyclobacterium marinum (strain ATCC 25205 / DSM 745 / LMG 13164 / NCIMB 1802)</name>
    <name type="common">Flectobacillus marinus</name>
    <dbReference type="NCBI Taxonomy" id="880070"/>
    <lineage>
        <taxon>Bacteria</taxon>
        <taxon>Pseudomonadati</taxon>
        <taxon>Bacteroidota</taxon>
        <taxon>Cytophagia</taxon>
        <taxon>Cytophagales</taxon>
        <taxon>Cyclobacteriaceae</taxon>
        <taxon>Cyclobacterium</taxon>
    </lineage>
</organism>
<dbReference type="KEGG" id="cmr:Cycma_1476"/>
<keyword evidence="2" id="KW-0449">Lipoprotein</keyword>
<evidence type="ECO:0000313" key="3">
    <source>
        <dbReference type="Proteomes" id="UP000001635"/>
    </source>
</evidence>
<dbReference type="Proteomes" id="UP000001635">
    <property type="component" value="Chromosome"/>
</dbReference>
<accession>G0J3N9</accession>
<evidence type="ECO:0000313" key="2">
    <source>
        <dbReference type="EMBL" id="AEL25245.1"/>
    </source>
</evidence>
<sequence length="289" mass="31728">MEKINVKPAQGGIHSNHGKSHLMIKNTIYLFLLVLFGALCTGCTEPSETRSLVNILLIDAPGDFDEVWVEVEGVEILPAGSRGSEDNANWVSIPYQAASNMVLVSALIDETQLLVGRTELQSGNISKIRFLLGEEVYLIKDEERIDMSMTPDIEELLELDLDITIESGYSYDIILDLDLIQSVVADQNGDYVFVPHFRAFVSNGLSEIAGTILPVDIAPHVFAISATDTFSTLTSDDGGFFLSGLPEDEYLFKIEAPSGYVDTTFNLMTYPDSTLSLESITLQEITSSE</sequence>
<dbReference type="AlphaFoldDB" id="G0J3N9"/>